<evidence type="ECO:0000256" key="2">
    <source>
        <dbReference type="ARBA" id="ARBA00007400"/>
    </source>
</evidence>
<evidence type="ECO:0000313" key="10">
    <source>
        <dbReference type="EMBL" id="MDQ0322507.1"/>
    </source>
</evidence>
<evidence type="ECO:0000256" key="8">
    <source>
        <dbReference type="SAM" id="Phobius"/>
    </source>
</evidence>
<evidence type="ECO:0000259" key="9">
    <source>
        <dbReference type="Pfam" id="PF01757"/>
    </source>
</evidence>
<accession>A0ABU0C082</accession>
<dbReference type="InterPro" id="IPR002656">
    <property type="entry name" value="Acyl_transf_3_dom"/>
</dbReference>
<evidence type="ECO:0000313" key="11">
    <source>
        <dbReference type="Proteomes" id="UP001230207"/>
    </source>
</evidence>
<comment type="similarity">
    <text evidence="2">Belongs to the acyltransferase 3 family.</text>
</comment>
<sequence length="362" mass="39760">MRIVLISGIVFVHVPHDPANSPFLGSYGFIDWIRVFLGDSLFRVGVPCLSAISGYLLFRRGFDGFHYGKTLRTKAVTVLLPFLLWNLMFLGFVMIAQSLGIGFGYLPDVINATPREMASFAFALEDWPIDLPLYFLRDLLLCLVLSPVLGILMQRYPRATLIVFLAYAVLPVPNGIFLKKSILFGFSAGIGVALHHVNLVAIDRHAKAIFAVVFAATIWLSVGLYVTGPEFPLWLDMARSLIALTGILGAWALSALLVGTLLGQRLSRGGGLSFWIFCAHYPLLIVFWMIWNRLGIDTYPLFYVAAPILAIALLTLSHAAAQSLFPRLHAVLTGNRIGGKARLSAPPSMQASGTAKYAPQQR</sequence>
<keyword evidence="5 8" id="KW-1133">Transmembrane helix</keyword>
<keyword evidence="3" id="KW-1003">Cell membrane</keyword>
<evidence type="ECO:0000256" key="5">
    <source>
        <dbReference type="ARBA" id="ARBA00022989"/>
    </source>
</evidence>
<feature type="transmembrane region" description="Helical" evidence="8">
    <location>
        <begin position="134"/>
        <end position="152"/>
    </location>
</feature>
<name>A0ABU0C082_9HYPH</name>
<evidence type="ECO:0000256" key="3">
    <source>
        <dbReference type="ARBA" id="ARBA00022475"/>
    </source>
</evidence>
<keyword evidence="4 8" id="KW-0812">Transmembrane</keyword>
<comment type="subcellular location">
    <subcellularLocation>
        <location evidence="1">Cell membrane</location>
        <topology evidence="1">Multi-pass membrane protein</topology>
    </subcellularLocation>
</comment>
<evidence type="ECO:0000256" key="4">
    <source>
        <dbReference type="ARBA" id="ARBA00022692"/>
    </source>
</evidence>
<reference evidence="10 11" key="1">
    <citation type="submission" date="2023-07" db="EMBL/GenBank/DDBJ databases">
        <title>Genomic Encyclopedia of Type Strains, Phase IV (KMG-IV): sequencing the most valuable type-strain genomes for metagenomic binning, comparative biology and taxonomic classification.</title>
        <authorList>
            <person name="Goeker M."/>
        </authorList>
    </citation>
    <scope>NUCLEOTIDE SEQUENCE [LARGE SCALE GENOMIC DNA]</scope>
    <source>
        <strain evidence="10 11">DSM 1112</strain>
    </source>
</reference>
<proteinExistence type="inferred from homology"/>
<comment type="caution">
    <text evidence="10">The sequence shown here is derived from an EMBL/GenBank/DDBJ whole genome shotgun (WGS) entry which is preliminary data.</text>
</comment>
<keyword evidence="11" id="KW-1185">Reference proteome</keyword>
<feature type="transmembrane region" description="Helical" evidence="8">
    <location>
        <begin position="240"/>
        <end position="262"/>
    </location>
</feature>
<dbReference type="EMBL" id="JAUSVF010000002">
    <property type="protein sequence ID" value="MDQ0322507.1"/>
    <property type="molecule type" value="Genomic_DNA"/>
</dbReference>
<dbReference type="Pfam" id="PF01757">
    <property type="entry name" value="Acyl_transf_3"/>
    <property type="match status" value="1"/>
</dbReference>
<evidence type="ECO:0000256" key="1">
    <source>
        <dbReference type="ARBA" id="ARBA00004651"/>
    </source>
</evidence>
<protein>
    <submittedName>
        <fullName evidence="10">Succinoglycan biosynthesis protein ExoH</fullName>
    </submittedName>
</protein>
<feature type="transmembrane region" description="Helical" evidence="8">
    <location>
        <begin position="300"/>
        <end position="321"/>
    </location>
</feature>
<feature type="region of interest" description="Disordered" evidence="7">
    <location>
        <begin position="341"/>
        <end position="362"/>
    </location>
</feature>
<dbReference type="PANTHER" id="PTHR40074:SF2">
    <property type="entry name" value="O-ACETYLTRANSFERASE WECH"/>
    <property type="match status" value="1"/>
</dbReference>
<dbReference type="PANTHER" id="PTHR40074">
    <property type="entry name" value="O-ACETYLTRANSFERASE WECH"/>
    <property type="match status" value="1"/>
</dbReference>
<feature type="transmembrane region" description="Helical" evidence="8">
    <location>
        <begin position="182"/>
        <end position="201"/>
    </location>
</feature>
<organism evidence="10 11">
    <name type="scientific">Pararhizobium capsulatum DSM 1112</name>
    <dbReference type="NCBI Taxonomy" id="1121113"/>
    <lineage>
        <taxon>Bacteria</taxon>
        <taxon>Pseudomonadati</taxon>
        <taxon>Pseudomonadota</taxon>
        <taxon>Alphaproteobacteria</taxon>
        <taxon>Hyphomicrobiales</taxon>
        <taxon>Rhizobiaceae</taxon>
        <taxon>Rhizobium/Agrobacterium group</taxon>
        <taxon>Pararhizobium</taxon>
    </lineage>
</organism>
<feature type="domain" description="Acyltransferase 3" evidence="9">
    <location>
        <begin position="1"/>
        <end position="313"/>
    </location>
</feature>
<gene>
    <name evidence="10" type="ORF">QO002_004713</name>
</gene>
<feature type="transmembrane region" description="Helical" evidence="8">
    <location>
        <begin position="274"/>
        <end position="294"/>
    </location>
</feature>
<feature type="transmembrane region" description="Helical" evidence="8">
    <location>
        <begin position="208"/>
        <end position="228"/>
    </location>
</feature>
<dbReference type="Proteomes" id="UP001230207">
    <property type="component" value="Unassembled WGS sequence"/>
</dbReference>
<evidence type="ECO:0000256" key="6">
    <source>
        <dbReference type="ARBA" id="ARBA00023136"/>
    </source>
</evidence>
<evidence type="ECO:0000256" key="7">
    <source>
        <dbReference type="SAM" id="MobiDB-lite"/>
    </source>
</evidence>
<feature type="transmembrane region" description="Helical" evidence="8">
    <location>
        <begin position="159"/>
        <end position="176"/>
    </location>
</feature>
<feature type="transmembrane region" description="Helical" evidence="8">
    <location>
        <begin position="40"/>
        <end position="58"/>
    </location>
</feature>
<feature type="transmembrane region" description="Helical" evidence="8">
    <location>
        <begin position="79"/>
        <end position="106"/>
    </location>
</feature>
<keyword evidence="6 8" id="KW-0472">Membrane</keyword>